<evidence type="ECO:0000313" key="3">
    <source>
        <dbReference type="EMBL" id="KXO11766.1"/>
    </source>
</evidence>
<dbReference type="RefSeq" id="WP_061331069.1">
    <property type="nucleotide sequence ID" value="NZ_LOCO01000002.1"/>
</dbReference>
<dbReference type="GO" id="GO:0016758">
    <property type="term" value="F:hexosyltransferase activity"/>
    <property type="evidence" value="ECO:0007669"/>
    <property type="project" value="TreeGrafter"/>
</dbReference>
<reference evidence="4" key="1">
    <citation type="submission" date="2015-12" db="EMBL/GenBank/DDBJ databases">
        <authorList>
            <person name="Lima A."/>
            <person name="Farahani Zayas N."/>
            <person name="Castro Da Silva M.A."/>
            <person name="Cabral A."/>
            <person name="Pessatti M.L."/>
        </authorList>
    </citation>
    <scope>NUCLEOTIDE SEQUENCE [LARGE SCALE GENOMIC DNA]</scope>
    <source>
        <strain evidence="4">LAMA 842</strain>
    </source>
</reference>
<dbReference type="PANTHER" id="PTHR45947:SF3">
    <property type="entry name" value="SULFOQUINOVOSYL TRANSFERASE SQD2"/>
    <property type="match status" value="1"/>
</dbReference>
<evidence type="ECO:0000259" key="1">
    <source>
        <dbReference type="Pfam" id="PF00534"/>
    </source>
</evidence>
<sequence length="400" mass="44629">MDIFVLYKEDYPWDVRIEKIAKSLRDRGHNVTIVARNLSGNSPVAESDGLPIIRLPVIGAANSLVRKLANVPIWFNPFWIRTLNAAISGSENPVIIVRDLPLVKTALSVAKSRNVKVVLDMAEVYPYMYASARMFSKGLNLETLAKSPSMAARYESKVLPKVDHTLVMIEESQDRVLNKGIDPGKVTIVSNTPPATKFSGTAHQHQGRNLRLVYVGFLTKLRGLDLLIKAASAYVKMGNEPSSLKIDIVGKGSERENLINLVKELNLEQSVTVHGWLEHEQVDQLMAQANVGALTYRVCPHWNHTIPNKIFDYMLAGLPVLATEVKPIERIINETKSGLVCRDNDVRDIAEKLQILRSPETRATLGANGVSAVQSKYNWANDERRLHAVIDSLENQVKFR</sequence>
<dbReference type="InterPro" id="IPR001296">
    <property type="entry name" value="Glyco_trans_1"/>
</dbReference>
<protein>
    <submittedName>
        <fullName evidence="3">Glycosyl transferase group 1</fullName>
    </submittedName>
</protein>
<dbReference type="InterPro" id="IPR028098">
    <property type="entry name" value="Glyco_trans_4-like_N"/>
</dbReference>
<dbReference type="Pfam" id="PF13579">
    <property type="entry name" value="Glyco_trans_4_4"/>
    <property type="match status" value="1"/>
</dbReference>
<dbReference type="AlphaFoldDB" id="A0A137SH52"/>
<comment type="caution">
    <text evidence="3">The sequence shown here is derived from an EMBL/GenBank/DDBJ whole genome shotgun (WGS) entry which is preliminary data.</text>
</comment>
<dbReference type="CDD" id="cd03794">
    <property type="entry name" value="GT4_WbuB-like"/>
    <property type="match status" value="1"/>
</dbReference>
<proteinExistence type="predicted"/>
<feature type="domain" description="Glycosyl transferase family 1" evidence="1">
    <location>
        <begin position="205"/>
        <end position="369"/>
    </location>
</feature>
<dbReference type="Proteomes" id="UP000070282">
    <property type="component" value="Unassembled WGS sequence"/>
</dbReference>
<dbReference type="PATRIC" id="fig|1306954.6.peg.1591"/>
<gene>
    <name evidence="3" type="ORF">J122_641</name>
</gene>
<evidence type="ECO:0000259" key="2">
    <source>
        <dbReference type="Pfam" id="PF13579"/>
    </source>
</evidence>
<keyword evidence="3" id="KW-0808">Transferase</keyword>
<dbReference type="PANTHER" id="PTHR45947">
    <property type="entry name" value="SULFOQUINOVOSYL TRANSFERASE SQD2"/>
    <property type="match status" value="1"/>
</dbReference>
<dbReference type="InterPro" id="IPR050194">
    <property type="entry name" value="Glycosyltransferase_grp1"/>
</dbReference>
<dbReference type="SUPFAM" id="SSF53756">
    <property type="entry name" value="UDP-Glycosyltransferase/glycogen phosphorylase"/>
    <property type="match status" value="1"/>
</dbReference>
<dbReference type="Pfam" id="PF00534">
    <property type="entry name" value="Glycos_transf_1"/>
    <property type="match status" value="1"/>
</dbReference>
<dbReference type="EMBL" id="LOCO01000002">
    <property type="protein sequence ID" value="KXO11766.1"/>
    <property type="molecule type" value="Genomic_DNA"/>
</dbReference>
<organism evidence="3 4">
    <name type="scientific">Marinobacter excellens LAMA 842</name>
    <dbReference type="NCBI Taxonomy" id="1306954"/>
    <lineage>
        <taxon>Bacteria</taxon>
        <taxon>Pseudomonadati</taxon>
        <taxon>Pseudomonadota</taxon>
        <taxon>Gammaproteobacteria</taxon>
        <taxon>Pseudomonadales</taxon>
        <taxon>Marinobacteraceae</taxon>
        <taxon>Marinobacter</taxon>
    </lineage>
</organism>
<evidence type="ECO:0000313" key="4">
    <source>
        <dbReference type="Proteomes" id="UP000070282"/>
    </source>
</evidence>
<accession>A0A137SH52</accession>
<name>A0A137SH52_9GAMM</name>
<dbReference type="Gene3D" id="3.40.50.2000">
    <property type="entry name" value="Glycogen Phosphorylase B"/>
    <property type="match status" value="2"/>
</dbReference>
<keyword evidence="4" id="KW-1185">Reference proteome</keyword>
<feature type="domain" description="Glycosyltransferase subfamily 4-like N-terminal" evidence="2">
    <location>
        <begin position="15"/>
        <end position="191"/>
    </location>
</feature>